<evidence type="ECO:0000256" key="1">
    <source>
        <dbReference type="SAM" id="Coils"/>
    </source>
</evidence>
<accession>A0ABW2GNI2</accession>
<protein>
    <submittedName>
        <fullName evidence="2">Uncharacterized protein</fullName>
    </submittedName>
</protein>
<dbReference type="Proteomes" id="UP001596392">
    <property type="component" value="Unassembled WGS sequence"/>
</dbReference>
<comment type="caution">
    <text evidence="2">The sequence shown here is derived from an EMBL/GenBank/DDBJ whole genome shotgun (WGS) entry which is preliminary data.</text>
</comment>
<feature type="coiled-coil region" evidence="1">
    <location>
        <begin position="192"/>
        <end position="219"/>
    </location>
</feature>
<sequence length="386" mass="40707">MVELTVLSTVLLLFKAAFAGEDLDRKLGADVVSTVLGGLLRTASPTDPVLLKVLELAEKLDIRDYKQAMAAGHRYLAEAHLGPTLRTDRLHLARAQLVAAASAAEAMEVPMLVANAEYAVAKCDALLAAPADAAMALDRATAALEGAIEAIDTSGAAYRWRMLHEAKFTQDGSVTSWLTRAADRNLISQRDLDAAGKAADTLQRELQELTALYSEVQTALLAGTDGAHPVLWTQPTGQTVQGGLDAKAVTTLAGDAPVRGFGLSLRVEQRRVGLSASATPIVELALDLTVHDDRILHCRGVVLPSVGPPTAAAGSAPYLRGLTALLAPLNPPGATTFTVPKGRHRRVLTLPLDNDAVDTVKIRISRPLSGGRQAPTGACLYIPLPR</sequence>
<name>A0ABW2GNI2_9ACTN</name>
<evidence type="ECO:0000313" key="3">
    <source>
        <dbReference type="Proteomes" id="UP001596392"/>
    </source>
</evidence>
<proteinExistence type="predicted"/>
<keyword evidence="3" id="KW-1185">Reference proteome</keyword>
<gene>
    <name evidence="2" type="ORF">ACFQO7_03635</name>
</gene>
<dbReference type="RefSeq" id="WP_376805029.1">
    <property type="nucleotide sequence ID" value="NZ_JBHTAC010000003.1"/>
</dbReference>
<dbReference type="EMBL" id="JBHTAC010000003">
    <property type="protein sequence ID" value="MFC7241565.1"/>
    <property type="molecule type" value="Genomic_DNA"/>
</dbReference>
<reference evidence="3" key="1">
    <citation type="journal article" date="2019" name="Int. J. Syst. Evol. Microbiol.">
        <title>The Global Catalogue of Microorganisms (GCM) 10K type strain sequencing project: providing services to taxonomists for standard genome sequencing and annotation.</title>
        <authorList>
            <consortium name="The Broad Institute Genomics Platform"/>
            <consortium name="The Broad Institute Genome Sequencing Center for Infectious Disease"/>
            <person name="Wu L."/>
            <person name="Ma J."/>
        </authorList>
    </citation>
    <scope>NUCLEOTIDE SEQUENCE [LARGE SCALE GENOMIC DNA]</scope>
    <source>
        <strain evidence="3">CGMCC 1.9106</strain>
    </source>
</reference>
<keyword evidence="1" id="KW-0175">Coiled coil</keyword>
<organism evidence="2 3">
    <name type="scientific">Catellatospora aurea</name>
    <dbReference type="NCBI Taxonomy" id="1337874"/>
    <lineage>
        <taxon>Bacteria</taxon>
        <taxon>Bacillati</taxon>
        <taxon>Actinomycetota</taxon>
        <taxon>Actinomycetes</taxon>
        <taxon>Micromonosporales</taxon>
        <taxon>Micromonosporaceae</taxon>
        <taxon>Catellatospora</taxon>
    </lineage>
</organism>
<evidence type="ECO:0000313" key="2">
    <source>
        <dbReference type="EMBL" id="MFC7241565.1"/>
    </source>
</evidence>